<feature type="compositionally biased region" description="Polar residues" evidence="1">
    <location>
        <begin position="13"/>
        <end position="28"/>
    </location>
</feature>
<evidence type="ECO:0000313" key="2">
    <source>
        <dbReference type="EMBL" id="KAJ3665438.1"/>
    </source>
</evidence>
<feature type="compositionally biased region" description="Low complexity" evidence="1">
    <location>
        <begin position="125"/>
        <end position="142"/>
    </location>
</feature>
<feature type="region of interest" description="Disordered" evidence="1">
    <location>
        <begin position="121"/>
        <end position="166"/>
    </location>
</feature>
<comment type="caution">
    <text evidence="2">The sequence shown here is derived from an EMBL/GenBank/DDBJ whole genome shotgun (WGS) entry which is preliminary data.</text>
</comment>
<name>A0AA38MS60_9CUCU</name>
<reference evidence="2" key="1">
    <citation type="journal article" date="2023" name="G3 (Bethesda)">
        <title>Whole genome assemblies of Zophobas morio and Tenebrio molitor.</title>
        <authorList>
            <person name="Kaur S."/>
            <person name="Stinson S.A."/>
            <person name="diCenzo G.C."/>
        </authorList>
    </citation>
    <scope>NUCLEOTIDE SEQUENCE</scope>
    <source>
        <strain evidence="2">QUZm001</strain>
    </source>
</reference>
<sequence length="178" mass="19072">MLIPLFSIHVKNNKQTNPYPTPVTSNHQPSANNPSPAASSKPKKTITQPPHHLLHRSIRRGAFPPPPSQHDCRTRSLQRPTHHAVTSAAAACSQPPLDALQVHIDQSDRSLALSYVVNKPRPTFKRGGSSARKSSAGQAGARTRPFQKGQLVGAPRARRGPSGTAGAALRCWDEAVAA</sequence>
<proteinExistence type="predicted"/>
<gene>
    <name evidence="2" type="ORF">Zmor_000934</name>
</gene>
<dbReference type="EMBL" id="JALNTZ010000001">
    <property type="protein sequence ID" value="KAJ3665438.1"/>
    <property type="molecule type" value="Genomic_DNA"/>
</dbReference>
<feature type="region of interest" description="Disordered" evidence="1">
    <location>
        <begin position="12"/>
        <end position="86"/>
    </location>
</feature>
<organism evidence="2 3">
    <name type="scientific">Zophobas morio</name>
    <dbReference type="NCBI Taxonomy" id="2755281"/>
    <lineage>
        <taxon>Eukaryota</taxon>
        <taxon>Metazoa</taxon>
        <taxon>Ecdysozoa</taxon>
        <taxon>Arthropoda</taxon>
        <taxon>Hexapoda</taxon>
        <taxon>Insecta</taxon>
        <taxon>Pterygota</taxon>
        <taxon>Neoptera</taxon>
        <taxon>Endopterygota</taxon>
        <taxon>Coleoptera</taxon>
        <taxon>Polyphaga</taxon>
        <taxon>Cucujiformia</taxon>
        <taxon>Tenebrionidae</taxon>
        <taxon>Zophobas</taxon>
    </lineage>
</organism>
<protein>
    <submittedName>
        <fullName evidence="2">Uncharacterized protein</fullName>
    </submittedName>
</protein>
<keyword evidence="3" id="KW-1185">Reference proteome</keyword>
<evidence type="ECO:0000256" key="1">
    <source>
        <dbReference type="SAM" id="MobiDB-lite"/>
    </source>
</evidence>
<accession>A0AA38MS60</accession>
<feature type="compositionally biased region" description="Low complexity" evidence="1">
    <location>
        <begin position="29"/>
        <end position="40"/>
    </location>
</feature>
<evidence type="ECO:0000313" key="3">
    <source>
        <dbReference type="Proteomes" id="UP001168821"/>
    </source>
</evidence>
<dbReference type="Proteomes" id="UP001168821">
    <property type="component" value="Unassembled WGS sequence"/>
</dbReference>
<dbReference type="AlphaFoldDB" id="A0AA38MS60"/>